<dbReference type="OMA" id="GYPKMST"/>
<feature type="non-terminal residue" evidence="4">
    <location>
        <position position="302"/>
    </location>
</feature>
<evidence type="ECO:0000313" key="4">
    <source>
        <dbReference type="EMBL" id="RFU25049.1"/>
    </source>
</evidence>
<name>A0A3E2GVB5_SCYLI</name>
<dbReference type="Pfam" id="PF00795">
    <property type="entry name" value="CN_hydrolase"/>
    <property type="match status" value="1"/>
</dbReference>
<dbReference type="Gene3D" id="3.60.110.10">
    <property type="entry name" value="Carbon-nitrogen hydrolase"/>
    <property type="match status" value="1"/>
</dbReference>
<evidence type="ECO:0000259" key="3">
    <source>
        <dbReference type="PROSITE" id="PS50263"/>
    </source>
</evidence>
<dbReference type="PANTHER" id="PTHR46044:SF1">
    <property type="entry name" value="CN HYDROLASE DOMAIN-CONTAINING PROTEIN"/>
    <property type="match status" value="1"/>
</dbReference>
<accession>A0A3E2GVB5</accession>
<dbReference type="AlphaFoldDB" id="A0A3E2GVB5"/>
<dbReference type="STRING" id="5539.A0A3E2GVB5"/>
<dbReference type="PROSITE" id="PS50263">
    <property type="entry name" value="CN_HYDROLASE"/>
    <property type="match status" value="1"/>
</dbReference>
<dbReference type="SUPFAM" id="SSF56317">
    <property type="entry name" value="Carbon-nitrogen hydrolase"/>
    <property type="match status" value="1"/>
</dbReference>
<organism evidence="4 5">
    <name type="scientific">Scytalidium lignicola</name>
    <name type="common">Hyphomycete</name>
    <dbReference type="NCBI Taxonomy" id="5539"/>
    <lineage>
        <taxon>Eukaryota</taxon>
        <taxon>Fungi</taxon>
        <taxon>Dikarya</taxon>
        <taxon>Ascomycota</taxon>
        <taxon>Pezizomycotina</taxon>
        <taxon>Leotiomycetes</taxon>
        <taxon>Leotiomycetes incertae sedis</taxon>
        <taxon>Scytalidium</taxon>
    </lineage>
</organism>
<dbReference type="InterPro" id="IPR000132">
    <property type="entry name" value="Nitrilase/CN_hydratase_CS"/>
</dbReference>
<keyword evidence="5" id="KW-1185">Reference proteome</keyword>
<proteinExistence type="inferred from homology"/>
<dbReference type="PROSITE" id="PS00920">
    <property type="entry name" value="NITRIL_CHT_1"/>
    <property type="match status" value="1"/>
</dbReference>
<feature type="active site" description="Proton acceptor" evidence="2">
    <location>
        <position position="44"/>
    </location>
</feature>
<sequence length="302" mass="32809">MPKVHKIAAAQCCTLDTTANTLKQLEDKVIEAAAAGIDLILFPEVYLGGYPRNATFGAYIGAVDLSDTPEGADDDWVQRRLATGGKEHRGDGTREKLEIIARETGVYIVTGVLERSGGTLYCSVIYVDPSKGVVGKRRKVMPTASERLVWGQGQPRTLRAISTTIKGVNIVLAAAICWENYMPLLRQALYQQNVNLYLAPTAGGRTTWLPLMQTIGFEGRAFVIIENPREGNIVSHGGSCIVSPFGEVLAGPSWDKDGDLLIQELDFEECEKGRLDLDVAGSYSRNDSFHLSVDGLDLSPPP</sequence>
<dbReference type="InterPro" id="IPR003010">
    <property type="entry name" value="C-N_Hydrolase"/>
</dbReference>
<evidence type="ECO:0000256" key="1">
    <source>
        <dbReference type="ARBA" id="ARBA00008129"/>
    </source>
</evidence>
<reference evidence="4 5" key="1">
    <citation type="submission" date="2018-05" db="EMBL/GenBank/DDBJ databases">
        <title>Draft genome sequence of Scytalidium lignicola DSM 105466, a ubiquitous saprotrophic fungus.</title>
        <authorList>
            <person name="Buettner E."/>
            <person name="Gebauer A.M."/>
            <person name="Hofrichter M."/>
            <person name="Liers C."/>
            <person name="Kellner H."/>
        </authorList>
    </citation>
    <scope>NUCLEOTIDE SEQUENCE [LARGE SCALE GENOMIC DNA]</scope>
    <source>
        <strain evidence="4 5">DSM 105466</strain>
    </source>
</reference>
<evidence type="ECO:0000313" key="5">
    <source>
        <dbReference type="Proteomes" id="UP000258309"/>
    </source>
</evidence>
<dbReference type="PANTHER" id="PTHR46044">
    <property type="entry name" value="NITRILASE"/>
    <property type="match status" value="1"/>
</dbReference>
<comment type="caution">
    <text evidence="4">The sequence shown here is derived from an EMBL/GenBank/DDBJ whole genome shotgun (WGS) entry which is preliminary data.</text>
</comment>
<dbReference type="InterPro" id="IPR044149">
    <property type="entry name" value="Nitrilases_CHs"/>
</dbReference>
<dbReference type="OrthoDB" id="10250282at2759"/>
<comment type="similarity">
    <text evidence="1">Belongs to the carbon-nitrogen hydrolase superfamily. Nitrilase family.</text>
</comment>
<dbReference type="EMBL" id="NCSJ02000370">
    <property type="protein sequence ID" value="RFU25049.1"/>
    <property type="molecule type" value="Genomic_DNA"/>
</dbReference>
<gene>
    <name evidence="4" type="ORF">B7463_g11283</name>
</gene>
<protein>
    <recommendedName>
        <fullName evidence="3">CN hydrolase domain-containing protein</fullName>
    </recommendedName>
</protein>
<dbReference type="GO" id="GO:0000257">
    <property type="term" value="F:nitrilase activity"/>
    <property type="evidence" value="ECO:0007669"/>
    <property type="project" value="UniProtKB-ARBA"/>
</dbReference>
<dbReference type="Proteomes" id="UP000258309">
    <property type="component" value="Unassembled WGS sequence"/>
</dbReference>
<dbReference type="InterPro" id="IPR036526">
    <property type="entry name" value="C-N_Hydrolase_sf"/>
</dbReference>
<feature type="non-terminal residue" evidence="4">
    <location>
        <position position="1"/>
    </location>
</feature>
<feature type="domain" description="CN hydrolase" evidence="3">
    <location>
        <begin position="5"/>
        <end position="267"/>
    </location>
</feature>
<dbReference type="GO" id="GO:0016836">
    <property type="term" value="F:hydro-lyase activity"/>
    <property type="evidence" value="ECO:0007669"/>
    <property type="project" value="UniProtKB-ARBA"/>
</dbReference>
<evidence type="ECO:0000256" key="2">
    <source>
        <dbReference type="PROSITE-ProRule" id="PRU10139"/>
    </source>
</evidence>